<sequence>MKLWNFVNMLLGSMYSTWIFRGESDENLREQYGYDTNTPDILAQCIFMAGEKGRICWNEKKFIDPDVVSTDNFRKICKILNKSIKEGCSSGSTGRIQKMQNFHSRNREFCEAFDDTENLVMGYHELPYDNRRKINLYYLSIIHTINSYKYHNTSGFVSATTSFKVAEQFTNGATIYGWVPKMPMSMTMRSMVKTIEYVLSRNVAGIKELGFPCCESSVYPGQKEISLRYGILPHFIVGFKAGSRFYVNPALFNTMDKLQEIDSFRKLNIFKRHLISYGLDVDQSDFEDFCRRTNFKRYYSFDGEKYQLHDLQH</sequence>
<dbReference type="EMBL" id="JADIMO010000024">
    <property type="protein sequence ID" value="MBO8444453.1"/>
    <property type="molecule type" value="Genomic_DNA"/>
</dbReference>
<accession>A0A9D9HC46</accession>
<reference evidence="1" key="2">
    <citation type="journal article" date="2021" name="PeerJ">
        <title>Extensive microbial diversity within the chicken gut microbiome revealed by metagenomics and culture.</title>
        <authorList>
            <person name="Gilroy R."/>
            <person name="Ravi A."/>
            <person name="Getino M."/>
            <person name="Pursley I."/>
            <person name="Horton D.L."/>
            <person name="Alikhan N.F."/>
            <person name="Baker D."/>
            <person name="Gharbi K."/>
            <person name="Hall N."/>
            <person name="Watson M."/>
            <person name="Adriaenssens E.M."/>
            <person name="Foster-Nyarko E."/>
            <person name="Jarju S."/>
            <person name="Secka A."/>
            <person name="Antonio M."/>
            <person name="Oren A."/>
            <person name="Chaudhuri R.R."/>
            <person name="La Ragione R."/>
            <person name="Hildebrand F."/>
            <person name="Pallen M.J."/>
        </authorList>
    </citation>
    <scope>NUCLEOTIDE SEQUENCE</scope>
    <source>
        <strain evidence="1">D5-748</strain>
    </source>
</reference>
<evidence type="ECO:0000313" key="1">
    <source>
        <dbReference type="EMBL" id="MBO8444453.1"/>
    </source>
</evidence>
<protein>
    <submittedName>
        <fullName evidence="1">Uncharacterized protein</fullName>
    </submittedName>
</protein>
<comment type="caution">
    <text evidence="1">The sequence shown here is derived from an EMBL/GenBank/DDBJ whole genome shotgun (WGS) entry which is preliminary data.</text>
</comment>
<gene>
    <name evidence="1" type="ORF">IAC23_01980</name>
</gene>
<proteinExistence type="predicted"/>
<evidence type="ECO:0000313" key="2">
    <source>
        <dbReference type="Proteomes" id="UP000823619"/>
    </source>
</evidence>
<dbReference type="AlphaFoldDB" id="A0A9D9HC46"/>
<organism evidence="1 2">
    <name type="scientific">Candidatus Cryptobacteroides merdavium</name>
    <dbReference type="NCBI Taxonomy" id="2840769"/>
    <lineage>
        <taxon>Bacteria</taxon>
        <taxon>Pseudomonadati</taxon>
        <taxon>Bacteroidota</taxon>
        <taxon>Bacteroidia</taxon>
        <taxon>Bacteroidales</taxon>
        <taxon>Candidatus Cryptobacteroides</taxon>
    </lineage>
</organism>
<dbReference type="Proteomes" id="UP000823619">
    <property type="component" value="Unassembled WGS sequence"/>
</dbReference>
<reference evidence="1" key="1">
    <citation type="submission" date="2020-10" db="EMBL/GenBank/DDBJ databases">
        <authorList>
            <person name="Gilroy R."/>
        </authorList>
    </citation>
    <scope>NUCLEOTIDE SEQUENCE</scope>
    <source>
        <strain evidence="1">D5-748</strain>
    </source>
</reference>
<name>A0A9D9HC46_9BACT</name>